<dbReference type="GO" id="GO:0005829">
    <property type="term" value="C:cytosol"/>
    <property type="evidence" value="ECO:0007669"/>
    <property type="project" value="TreeGrafter"/>
</dbReference>
<dbReference type="InterPro" id="IPR003714">
    <property type="entry name" value="PhoH"/>
</dbReference>
<evidence type="ECO:0000313" key="8">
    <source>
        <dbReference type="EMBL" id="CUS53432.1"/>
    </source>
</evidence>
<dbReference type="EMBL" id="CZRL01000097">
    <property type="protein sequence ID" value="CUS53432.1"/>
    <property type="molecule type" value="Genomic_DNA"/>
</dbReference>
<protein>
    <recommendedName>
        <fullName evidence="6">PhoH-like protein</fullName>
    </recommendedName>
</protein>
<dbReference type="InterPro" id="IPR051451">
    <property type="entry name" value="PhoH2-like"/>
</dbReference>
<evidence type="ECO:0000259" key="7">
    <source>
        <dbReference type="Pfam" id="PF02562"/>
    </source>
</evidence>
<dbReference type="GO" id="GO:0005524">
    <property type="term" value="F:ATP binding"/>
    <property type="evidence" value="ECO:0007669"/>
    <property type="project" value="UniProtKB-KW"/>
</dbReference>
<dbReference type="Gene3D" id="3.40.50.300">
    <property type="entry name" value="P-loop containing nucleotide triphosphate hydrolases"/>
    <property type="match status" value="1"/>
</dbReference>
<feature type="domain" description="PhoH-like protein" evidence="7">
    <location>
        <begin position="113"/>
        <end position="316"/>
    </location>
</feature>
<organism evidence="8">
    <name type="scientific">hydrothermal vent metagenome</name>
    <dbReference type="NCBI Taxonomy" id="652676"/>
    <lineage>
        <taxon>unclassified sequences</taxon>
        <taxon>metagenomes</taxon>
        <taxon>ecological metagenomes</taxon>
    </lineage>
</organism>
<dbReference type="AlphaFoldDB" id="A0A160TU09"/>
<evidence type="ECO:0000256" key="4">
    <source>
        <dbReference type="ARBA" id="ARBA00022741"/>
    </source>
</evidence>
<comment type="similarity">
    <text evidence="2">Belongs to the PhoH family.</text>
</comment>
<dbReference type="SUPFAM" id="SSF52540">
    <property type="entry name" value="P-loop containing nucleoside triphosphate hydrolases"/>
    <property type="match status" value="1"/>
</dbReference>
<dbReference type="InterPro" id="IPR027417">
    <property type="entry name" value="P-loop_NTPase"/>
</dbReference>
<dbReference type="PANTHER" id="PTHR30473:SF1">
    <property type="entry name" value="PHOH-LIKE PROTEIN"/>
    <property type="match status" value="1"/>
</dbReference>
<keyword evidence="3" id="KW-0963">Cytoplasm</keyword>
<evidence type="ECO:0000256" key="6">
    <source>
        <dbReference type="ARBA" id="ARBA00039970"/>
    </source>
</evidence>
<name>A0A160TU09_9ZZZZ</name>
<evidence type="ECO:0000256" key="5">
    <source>
        <dbReference type="ARBA" id="ARBA00022840"/>
    </source>
</evidence>
<keyword evidence="4" id="KW-0547">Nucleotide-binding</keyword>
<reference evidence="8" key="1">
    <citation type="submission" date="2015-10" db="EMBL/GenBank/DDBJ databases">
        <authorList>
            <person name="Gilbert D.G."/>
        </authorList>
    </citation>
    <scope>NUCLEOTIDE SEQUENCE</scope>
</reference>
<evidence type="ECO:0000256" key="1">
    <source>
        <dbReference type="ARBA" id="ARBA00004496"/>
    </source>
</evidence>
<comment type="subcellular location">
    <subcellularLocation>
        <location evidence="1">Cytoplasm</location>
    </subcellularLocation>
</comment>
<dbReference type="Pfam" id="PF02562">
    <property type="entry name" value="PhoH"/>
    <property type="match status" value="1"/>
</dbReference>
<keyword evidence="5" id="KW-0067">ATP-binding</keyword>
<evidence type="ECO:0000256" key="3">
    <source>
        <dbReference type="ARBA" id="ARBA00022490"/>
    </source>
</evidence>
<gene>
    <name evidence="8" type="ORF">MGWOODY_XGa1433</name>
</gene>
<evidence type="ECO:0000256" key="2">
    <source>
        <dbReference type="ARBA" id="ARBA00010393"/>
    </source>
</evidence>
<sequence>MKTITTPVTFHLNPESNQRLAGLCGEYNINLKQVEERLGVKISNRGHLFCIDGRSDAVKQAGTVLQALYRDTETDPALTAEKVHLAISQIPYDEETGEPEAQDVVIRFRKTIIQGRNPNQRSYLRNIMAHDLTFGIGPAGTGKTYLAVACAVQALADNEVDRIVLVRPAIEAGERLGFLPGDIGQKVDPYLRPLYDALYEMLGFERVGKLMVRGIIELAPLAYMRGRTLNESFIILDEAQNTTSDQMKMFLTRIGFGSKSVITGDVTQVDLPKGSRSGLRHASGVLAHVEGIAVSQFTSRDVVRHPLVQKIVEAYEVDEGERPK</sequence>
<dbReference type="PANTHER" id="PTHR30473">
    <property type="entry name" value="PROTEIN PHOH"/>
    <property type="match status" value="1"/>
</dbReference>
<dbReference type="FunFam" id="3.40.50.300:FF:000013">
    <property type="entry name" value="PhoH family ATPase"/>
    <property type="match status" value="1"/>
</dbReference>
<accession>A0A160TU09</accession>
<proteinExistence type="inferred from homology"/>